<dbReference type="Pfam" id="PF01451">
    <property type="entry name" value="LMWPc"/>
    <property type="match status" value="1"/>
</dbReference>
<sequence length="194" mass="22105">MAEELFRKKVGELRQRCEIEVRSAGLHKFKSFPVSPHAVTVLSYGIECDREPVGINAELIEWADLVLTMTRFHKNVAIAIFPEIIDKTFTLKEFVRWQNSLDISDPVGKSLSTYRQCAAEIDFALNLLLELLQVESFSLPTPNPLPRTLPLLRWLIKLMTTNYRPNNNNQTGRVKSKPVDPTAKAVTVKLRSRS</sequence>
<comment type="caution">
    <text evidence="3">The sequence shown here is derived from an EMBL/GenBank/DDBJ whole genome shotgun (WGS) entry which is preliminary data.</text>
</comment>
<feature type="region of interest" description="Disordered" evidence="1">
    <location>
        <begin position="166"/>
        <end position="194"/>
    </location>
</feature>
<dbReference type="InterPro" id="IPR036196">
    <property type="entry name" value="Ptyr_pPase_sf"/>
</dbReference>
<name>A0ABV0JN77_9CYAN</name>
<proteinExistence type="predicted"/>
<dbReference type="SUPFAM" id="SSF52788">
    <property type="entry name" value="Phosphotyrosine protein phosphatases I"/>
    <property type="match status" value="1"/>
</dbReference>
<evidence type="ECO:0000256" key="1">
    <source>
        <dbReference type="SAM" id="MobiDB-lite"/>
    </source>
</evidence>
<evidence type="ECO:0000259" key="2">
    <source>
        <dbReference type="SMART" id="SM00226"/>
    </source>
</evidence>
<dbReference type="SMART" id="SM00226">
    <property type="entry name" value="LMWPc"/>
    <property type="match status" value="1"/>
</dbReference>
<dbReference type="Proteomes" id="UP001442494">
    <property type="component" value="Unassembled WGS sequence"/>
</dbReference>
<gene>
    <name evidence="3" type="ORF">NDI37_08720</name>
</gene>
<keyword evidence="4" id="KW-1185">Reference proteome</keyword>
<reference evidence="3 4" key="1">
    <citation type="submission" date="2022-04" db="EMBL/GenBank/DDBJ databases">
        <title>Positive selection, recombination, and allopatry shape intraspecific diversity of widespread and dominant cyanobacteria.</title>
        <authorList>
            <person name="Wei J."/>
            <person name="Shu W."/>
            <person name="Hu C."/>
        </authorList>
    </citation>
    <scope>NUCLEOTIDE SEQUENCE [LARGE SCALE GENOMIC DNA]</scope>
    <source>
        <strain evidence="3 4">GB2-A5</strain>
    </source>
</reference>
<organism evidence="3 4">
    <name type="scientific">Funiculus sociatus GB2-A5</name>
    <dbReference type="NCBI Taxonomy" id="2933946"/>
    <lineage>
        <taxon>Bacteria</taxon>
        <taxon>Bacillati</taxon>
        <taxon>Cyanobacteriota</taxon>
        <taxon>Cyanophyceae</taxon>
        <taxon>Coleofasciculales</taxon>
        <taxon>Coleofasciculaceae</taxon>
        <taxon>Funiculus</taxon>
    </lineage>
</organism>
<dbReference type="InterPro" id="IPR023485">
    <property type="entry name" value="Ptyr_pPase"/>
</dbReference>
<feature type="domain" description="Phosphotyrosine protein phosphatase I" evidence="2">
    <location>
        <begin position="1"/>
        <end position="131"/>
    </location>
</feature>
<evidence type="ECO:0000313" key="4">
    <source>
        <dbReference type="Proteomes" id="UP001442494"/>
    </source>
</evidence>
<dbReference type="Gene3D" id="3.40.50.2300">
    <property type="match status" value="1"/>
</dbReference>
<evidence type="ECO:0000313" key="3">
    <source>
        <dbReference type="EMBL" id="MEP0864549.1"/>
    </source>
</evidence>
<protein>
    <recommendedName>
        <fullName evidence="2">Phosphotyrosine protein phosphatase I domain-containing protein</fullName>
    </recommendedName>
</protein>
<dbReference type="EMBL" id="JAMPKK010000014">
    <property type="protein sequence ID" value="MEP0864549.1"/>
    <property type="molecule type" value="Genomic_DNA"/>
</dbReference>
<accession>A0ABV0JN77</accession>